<sequence>MSILGADFLRHHRLLVDLHRKKLVDSLTELSVNTTAIRTNQDTTLYVVEPTHRYHALLQEFTDVLKPMTSTKEIKHNVKHYIETTGPPLFARPRPLAPNKYKAAKTEFEAMMSMGICQPSKSPWASPMHVVTKKDGNLRICGDYRRLNAVTLPDRYPIPRVQDFTYHMEGMTIFSKIDLKKAFFWIPVAENDIEKTAVTTPFGLFEFRRMPFGLRNAPQTFQRFMHEVLRGLDYCCYCFIDDLLVYSENPEHHEEHLRIILKRLSDYGIGINIDKCQFGQQKLNFLGYEVTQEGITPTTERVQTILNYPKPVTVQDLRRFLGMVNFYHDCLPKQAEIQIELNKLLHNKKKNDKTLITWNEATEDAFNKCRLSISEAARLTHPVQGAPLAIMTDASNISVGAVLQQNTNNTWKPLSFFSKKLSDTQARYSVYDRELLAIYMAVKHFRRLIEGNDVVVYTDHKPLSYAMTKAESTCDTPKRGRQLHFISQFCSRIEYIHGTNNVVADALSRITAIDCPAIIDFENLAKEQTRDEDLKHLLKQDNLHFVKITLPTSKQEIYCENKTKTLRPYLPKSFRETAFKALHEMSHPGIRTTRKMITDKYFWPGMNKDISTWTRCCISCQRAKIHRHTKTPLIQFPESRRFEHVHVDIVGPLTPSEGYRYLVTIIDRCSRWPEAVPVSDISAETVARVIYDNWITRFGCPLRITTDQGRQCPAHTPIPPPPPPPPLTIPPHRTKHVSFARSHTLTTFDDSVMPAAVSGNRFRRDCERLIDGRVVKPEPKPYSTLPVMFQPFPPYPQFITQPAPAPIHYPPPITPHPTHPPPPVQRPTQTEQPKVVVLDSIKKGVMRTQATQTEVCLGRKPLPPNYLSLSPRTIKRVKMVAAGVQTNGYTVGVRRLTKSFSEVGGDRLAGRDSPSEIATTVESFITSDHEKLHRTQSEEPPRSPRSPTAMIMPSSPLQRGDSDDVTSSSVKSVASSSQIDKSSELSALQRQAQEYFQQNFQFIHESDRDDTIDDDIENLEKSMALNRRNLEYLQQEIAKQSKGDKSLRSILSKSTSDASQKTINSSHPFSKTSTFQSEPSTETSATTTDDSEKNEKEIIIDFEPRPDDEAIPFTTLRRKNRRMLQKTLSEGEILLDVRKTELQTNGDGIKDAPIVMSTSQENMTREDREREAMYTQYVGQNYSQTPIKDEGIFGFEPDGSFSSSDGNAPYEDFHEKYISYKHEPFRNRSVSFEEKTEIILDKDEIPESSTARSSPGSPEPVTIEVDVDQKVKRAVISNTVTTILTPLDKVSPCASNESLTVDQSRDHSDGMWNESQTTVLQVDSGTENGTVISSSDLSSLAASPGALALLTPTSRRKQLLLLQHQQRSSLDTDALDEEFDASQSQSPTSPRNKLDTSSSSSQARASLSPPAVVPNISLSLPITKQPTISKSISPIVPSKVNHTPAIAITHPSLDLADVPFKRTPSFINKKRERALSPSRRKDLQKKAQQKEPNGTIPHQIVESPSEAPLAKAASSETSLARTDSGKINTTDVSESTTTTEDYVTANSDSSKKSNSKNPNQHPENNKTQEGSSFESASSLYSSTRTENIAEDMVLPSFSPPLEINDDFIVPDLASPPLPLPDRLPRVSMEKIEVKADITPTIEHIKREKTDIKIKDNLPKVSKTMRGTISGKSSSSGSYSIGGSNPNVTEDVDDKTPTEKIVELPERSDSKGKEDKTTATVPEKDQHVPKMMGSLSDDERSVHYSSSGYYESPVDDDDDGGLTYKHSQRYKSSTRPKSWLADEKRRKKKGFTLEFSKSYDDSVSTSQDDWGKKPKDPDSISQKSERSIFKPSNVKSPQDEKAPETRKKKTHFADKAKSVQSSPREPVDVEKSIKEKNTKEKEGEPKRPAERERYVKRTKLKPKSPTQSKTVDGNSHSYRPVHYDRRETVGSNMKLHLNIPTSDDSSEQYRKEGTSNGNISPRKHRRLRDSPRRKTGNNSNNSKSPTTANNHAVYRPRRKSGSNESISLPGSLPRRKQSIPTVPCLSSLEAEDIETTRTLTSAGSRLTPLRYIKSPNTSPRHNRKQDRDGKFAKAASAESLRSVSPGSDSVFYSEQTEHSLVGADGESKAHCLHCGKEVHIVTATHEHDSVASRTSHTDESYADATPDIVPAPAGFADSPSCASTKKHASGARLYKKLDKRYRSEDKSRHYYRNRQDVRAKSEERGKEEYASGEKTQDTRIARSAGNSLDKLGGSSASVDPDEHEECSGSSEGAEGGRDEKGIYAAPWWCGNWIMLSENNDQWTRIPPDVIDTGSEAGQEDPTESESEFNKRYVALTHRLVHRRACIELNRRQAENSFESDKTVVVRRGNEEFGFRIHGSKPVVVSAIEPDTPAETSGLEVGDIVIAVNGINVLDKTHSEVVKIAHSGSEILELEVARTCEVVASLAHEGGPAALYSGYLWRAAPARPHHPPRWTRRWFVLKRDNCLYYYKTDSSIHPVGALMLVNYQLTEEDAGRPHGFRLHRGGGVRLQLAADTSEAAARWRAVLAHAIDASNQRDGWLEVTMRNMKLPPSSIPRPDCFGYLMKLGSKWKSWAKRYCVLKDACLYFYNDGNSKNAFGMACLHGYRIQTCAPGGKKYAFEVMPTEPKQRHFYFHTESEMDRKRWMAALEYSIDRWMKAG</sequence>
<keyword evidence="4" id="KW-0540">Nuclease</keyword>
<feature type="compositionally biased region" description="Pro residues" evidence="8">
    <location>
        <begin position="810"/>
        <end position="825"/>
    </location>
</feature>
<dbReference type="SMART" id="SM00228">
    <property type="entry name" value="PDZ"/>
    <property type="match status" value="1"/>
</dbReference>
<dbReference type="GO" id="GO:0015074">
    <property type="term" value="P:DNA integration"/>
    <property type="evidence" value="ECO:0007669"/>
    <property type="project" value="InterPro"/>
</dbReference>
<feature type="compositionally biased region" description="Basic and acidic residues" evidence="8">
    <location>
        <begin position="2125"/>
        <end position="2138"/>
    </location>
</feature>
<dbReference type="Pfam" id="PF17919">
    <property type="entry name" value="RT_RNaseH_2"/>
    <property type="match status" value="1"/>
</dbReference>
<feature type="region of interest" description="Disordered" evidence="8">
    <location>
        <begin position="2038"/>
        <end position="2089"/>
    </location>
</feature>
<feature type="compositionally biased region" description="Polar residues" evidence="8">
    <location>
        <begin position="1293"/>
        <end position="1302"/>
    </location>
</feature>
<dbReference type="GO" id="GO:0008233">
    <property type="term" value="F:peptidase activity"/>
    <property type="evidence" value="ECO:0007669"/>
    <property type="project" value="UniProtKB-KW"/>
</dbReference>
<keyword evidence="2" id="KW-0808">Transferase</keyword>
<dbReference type="Pfam" id="PF00665">
    <property type="entry name" value="rve"/>
    <property type="match status" value="1"/>
</dbReference>
<evidence type="ECO:0000259" key="10">
    <source>
        <dbReference type="PROSITE" id="PS50106"/>
    </source>
</evidence>
<gene>
    <name evidence="14" type="primary">LOC111354061</name>
</gene>
<dbReference type="SUPFAM" id="SSF50729">
    <property type="entry name" value="PH domain-like"/>
    <property type="match status" value="2"/>
</dbReference>
<feature type="compositionally biased region" description="Acidic residues" evidence="8">
    <location>
        <begin position="2296"/>
        <end position="2305"/>
    </location>
</feature>
<dbReference type="GO" id="GO:0042575">
    <property type="term" value="C:DNA polymerase complex"/>
    <property type="evidence" value="ECO:0007669"/>
    <property type="project" value="UniProtKB-ARBA"/>
</dbReference>
<feature type="compositionally biased region" description="Low complexity" evidence="8">
    <location>
        <begin position="1666"/>
        <end position="1683"/>
    </location>
</feature>
<dbReference type="GeneID" id="111354061"/>
<evidence type="ECO:0000256" key="1">
    <source>
        <dbReference type="ARBA" id="ARBA00022670"/>
    </source>
</evidence>
<feature type="compositionally biased region" description="Basic and acidic residues" evidence="8">
    <location>
        <begin position="1808"/>
        <end position="1827"/>
    </location>
</feature>
<keyword evidence="1" id="KW-0645">Protease</keyword>
<reference evidence="14" key="1">
    <citation type="submission" date="2025-08" db="UniProtKB">
        <authorList>
            <consortium name="RefSeq"/>
        </authorList>
    </citation>
    <scope>IDENTIFICATION</scope>
    <source>
        <strain evidence="14">Ishihara</strain>
        <tissue evidence="14">Whole body</tissue>
    </source>
</reference>
<feature type="domain" description="PH" evidence="9">
    <location>
        <begin position="2431"/>
        <end position="2652"/>
    </location>
</feature>
<dbReference type="Pfam" id="PF00595">
    <property type="entry name" value="PDZ"/>
    <property type="match status" value="1"/>
</dbReference>
<feature type="compositionally biased region" description="Polar residues" evidence="8">
    <location>
        <begin position="1514"/>
        <end position="1528"/>
    </location>
</feature>
<keyword evidence="5" id="KW-0255">Endonuclease</keyword>
<dbReference type="SUPFAM" id="SSF56672">
    <property type="entry name" value="DNA/RNA polymerases"/>
    <property type="match status" value="1"/>
</dbReference>
<dbReference type="Gene3D" id="2.30.29.30">
    <property type="entry name" value="Pleckstrin-homology domain (PH domain)/Phosphotyrosine-binding domain (PTB)"/>
    <property type="match status" value="2"/>
</dbReference>
<evidence type="ECO:0000259" key="11">
    <source>
        <dbReference type="PROSITE" id="PS50878"/>
    </source>
</evidence>
<feature type="region of interest" description="Disordered" evidence="8">
    <location>
        <begin position="2125"/>
        <end position="2168"/>
    </location>
</feature>
<dbReference type="InterPro" id="IPR041577">
    <property type="entry name" value="RT_RNaseH_2"/>
</dbReference>
<protein>
    <submittedName>
        <fullName evidence="14">Uncharacterized protein LOC111354061</fullName>
    </submittedName>
</protein>
<dbReference type="Gene3D" id="1.10.340.70">
    <property type="match status" value="1"/>
</dbReference>
<feature type="compositionally biased region" description="Low complexity" evidence="8">
    <location>
        <begin position="1397"/>
        <end position="1409"/>
    </location>
</feature>
<keyword evidence="6" id="KW-0378">Hydrolase</keyword>
<feature type="compositionally biased region" description="Basic and acidic residues" evidence="8">
    <location>
        <begin position="1693"/>
        <end position="1727"/>
    </location>
</feature>
<dbReference type="OrthoDB" id="2157866at2759"/>
<dbReference type="RefSeq" id="XP_022823098.1">
    <property type="nucleotide sequence ID" value="XM_022967330.1"/>
</dbReference>
<feature type="domain" description="PDZ" evidence="10">
    <location>
        <begin position="2341"/>
        <end position="2418"/>
    </location>
</feature>
<dbReference type="InterPro" id="IPR036397">
    <property type="entry name" value="RNaseH_sf"/>
</dbReference>
<evidence type="ECO:0000259" key="9">
    <source>
        <dbReference type="PROSITE" id="PS50003"/>
    </source>
</evidence>
<feature type="compositionally biased region" description="Polar residues" evidence="8">
    <location>
        <begin position="1049"/>
        <end position="1076"/>
    </location>
</feature>
<feature type="region of interest" description="Disordered" evidence="8">
    <location>
        <begin position="1376"/>
        <end position="1409"/>
    </location>
</feature>
<dbReference type="GO" id="GO:0003964">
    <property type="term" value="F:RNA-directed DNA polymerase activity"/>
    <property type="evidence" value="ECO:0007669"/>
    <property type="project" value="UniProtKB-KW"/>
</dbReference>
<feature type="compositionally biased region" description="Polar residues" evidence="8">
    <location>
        <begin position="1381"/>
        <end position="1391"/>
    </location>
</feature>
<proteinExistence type="predicted"/>
<keyword evidence="7" id="KW-0695">RNA-directed DNA polymerase</keyword>
<dbReference type="Gene3D" id="3.30.420.10">
    <property type="entry name" value="Ribonuclease H-like superfamily/Ribonuclease H"/>
    <property type="match status" value="1"/>
</dbReference>
<dbReference type="Pfam" id="PF00078">
    <property type="entry name" value="RVT_1"/>
    <property type="match status" value="1"/>
</dbReference>
<feature type="compositionally biased region" description="Polar residues" evidence="8">
    <location>
        <begin position="2078"/>
        <end position="2089"/>
    </location>
</feature>
<feature type="compositionally biased region" description="Polar residues" evidence="8">
    <location>
        <begin position="1903"/>
        <end position="1916"/>
    </location>
</feature>
<name>A0A9J7E2I1_SPOLT</name>
<dbReference type="GO" id="GO:0004519">
    <property type="term" value="F:endonuclease activity"/>
    <property type="evidence" value="ECO:0007669"/>
    <property type="project" value="UniProtKB-KW"/>
</dbReference>
<dbReference type="InterPro" id="IPR041588">
    <property type="entry name" value="Integrase_H2C2"/>
</dbReference>
<dbReference type="PANTHER" id="PTHR47644">
    <property type="entry name" value="AGAP008221-PA"/>
    <property type="match status" value="1"/>
</dbReference>
<evidence type="ECO:0000256" key="4">
    <source>
        <dbReference type="ARBA" id="ARBA00022722"/>
    </source>
</evidence>
<dbReference type="InterPro" id="IPR001584">
    <property type="entry name" value="Integrase_cat-core"/>
</dbReference>
<evidence type="ECO:0000313" key="13">
    <source>
        <dbReference type="Proteomes" id="UP000301870"/>
    </source>
</evidence>
<dbReference type="Gene3D" id="2.30.42.10">
    <property type="match status" value="1"/>
</dbReference>
<dbReference type="PROSITE" id="PS50878">
    <property type="entry name" value="RT_POL"/>
    <property type="match status" value="1"/>
</dbReference>
<dbReference type="InterPro" id="IPR001478">
    <property type="entry name" value="PDZ"/>
</dbReference>
<organism evidence="13 14">
    <name type="scientific">Spodoptera litura</name>
    <name type="common">Asian cotton leafworm</name>
    <dbReference type="NCBI Taxonomy" id="69820"/>
    <lineage>
        <taxon>Eukaryota</taxon>
        <taxon>Metazoa</taxon>
        <taxon>Ecdysozoa</taxon>
        <taxon>Arthropoda</taxon>
        <taxon>Hexapoda</taxon>
        <taxon>Insecta</taxon>
        <taxon>Pterygota</taxon>
        <taxon>Neoptera</taxon>
        <taxon>Endopterygota</taxon>
        <taxon>Lepidoptera</taxon>
        <taxon>Glossata</taxon>
        <taxon>Ditrysia</taxon>
        <taxon>Noctuoidea</taxon>
        <taxon>Noctuidae</taxon>
        <taxon>Amphipyrinae</taxon>
        <taxon>Spodoptera</taxon>
    </lineage>
</organism>
<feature type="compositionally biased region" description="Low complexity" evidence="8">
    <location>
        <begin position="1077"/>
        <end position="1088"/>
    </location>
</feature>
<keyword evidence="13" id="KW-1185">Reference proteome</keyword>
<dbReference type="SUPFAM" id="SSF50156">
    <property type="entry name" value="PDZ domain-like"/>
    <property type="match status" value="1"/>
</dbReference>
<feature type="region of interest" description="Disordered" evidence="8">
    <location>
        <begin position="1039"/>
        <end position="1095"/>
    </location>
</feature>
<dbReference type="KEGG" id="sliu:111354061"/>
<dbReference type="CDD" id="cd09274">
    <property type="entry name" value="RNase_HI_RT_Ty3"/>
    <property type="match status" value="1"/>
</dbReference>
<feature type="region of interest" description="Disordered" evidence="8">
    <location>
        <begin position="1292"/>
        <end position="1311"/>
    </location>
</feature>
<feature type="compositionally biased region" description="Basic and acidic residues" evidence="8">
    <location>
        <begin position="1479"/>
        <end position="1489"/>
    </location>
</feature>
<feature type="region of interest" description="Disordered" evidence="8">
    <location>
        <begin position="810"/>
        <end position="831"/>
    </location>
</feature>
<dbReference type="SUPFAM" id="SSF53098">
    <property type="entry name" value="Ribonuclease H-like"/>
    <property type="match status" value="1"/>
</dbReference>
<evidence type="ECO:0000256" key="3">
    <source>
        <dbReference type="ARBA" id="ARBA00022695"/>
    </source>
</evidence>
<feature type="compositionally biased region" description="Basic and acidic residues" evidence="8">
    <location>
        <begin position="927"/>
        <end position="942"/>
    </location>
</feature>
<evidence type="ECO:0000256" key="5">
    <source>
        <dbReference type="ARBA" id="ARBA00022759"/>
    </source>
</evidence>
<feature type="compositionally biased region" description="Basic and acidic residues" evidence="8">
    <location>
        <begin position="1836"/>
        <end position="1856"/>
    </location>
</feature>
<dbReference type="Pfam" id="PF00169">
    <property type="entry name" value="PH"/>
    <property type="match status" value="2"/>
</dbReference>
<evidence type="ECO:0000256" key="8">
    <source>
        <dbReference type="SAM" id="MobiDB-lite"/>
    </source>
</evidence>
<accession>A0A9J7E2I1</accession>
<feature type="compositionally biased region" description="Polar residues" evidence="8">
    <location>
        <begin position="1558"/>
        <end position="1570"/>
    </location>
</feature>
<feature type="compositionally biased region" description="Basic residues" evidence="8">
    <location>
        <begin position="1960"/>
        <end position="1974"/>
    </location>
</feature>
<dbReference type="GO" id="GO:0006508">
    <property type="term" value="P:proteolysis"/>
    <property type="evidence" value="ECO:0007669"/>
    <property type="project" value="UniProtKB-KW"/>
</dbReference>
<evidence type="ECO:0000256" key="7">
    <source>
        <dbReference type="ARBA" id="ARBA00022918"/>
    </source>
</evidence>
<dbReference type="SMART" id="SM00233">
    <property type="entry name" value="PH"/>
    <property type="match status" value="2"/>
</dbReference>
<dbReference type="PROSITE" id="PS50003">
    <property type="entry name" value="PH_DOMAIN"/>
    <property type="match status" value="1"/>
</dbReference>
<evidence type="ECO:0000256" key="2">
    <source>
        <dbReference type="ARBA" id="ARBA00022679"/>
    </source>
</evidence>
<feature type="compositionally biased region" description="Low complexity" evidence="8">
    <location>
        <begin position="965"/>
        <end position="977"/>
    </location>
</feature>
<feature type="region of interest" description="Disordered" evidence="8">
    <location>
        <begin position="2283"/>
        <end position="2306"/>
    </location>
</feature>
<dbReference type="InterPro" id="IPR000477">
    <property type="entry name" value="RT_dom"/>
</dbReference>
<dbReference type="InterPro" id="IPR036034">
    <property type="entry name" value="PDZ_sf"/>
</dbReference>
<evidence type="ECO:0000313" key="14">
    <source>
        <dbReference type="RefSeq" id="XP_022823098.1"/>
    </source>
</evidence>
<feature type="region of interest" description="Disordered" evidence="8">
    <location>
        <begin position="925"/>
        <end position="985"/>
    </location>
</feature>
<dbReference type="PROSITE" id="PS50106">
    <property type="entry name" value="PDZ"/>
    <property type="match status" value="1"/>
</dbReference>
<dbReference type="CDD" id="cd01647">
    <property type="entry name" value="RT_LTR"/>
    <property type="match status" value="1"/>
</dbReference>
<dbReference type="Gene3D" id="3.10.10.10">
    <property type="entry name" value="HIV Type 1 Reverse Transcriptase, subunit A, domain 1"/>
    <property type="match status" value="1"/>
</dbReference>
<feature type="region of interest" description="Disordered" evidence="8">
    <location>
        <begin position="1471"/>
        <end position="1579"/>
    </location>
</feature>
<feature type="compositionally biased region" description="Basic and acidic residues" evidence="8">
    <location>
        <begin position="2184"/>
        <end position="2219"/>
    </location>
</feature>
<dbReference type="Proteomes" id="UP000301870">
    <property type="component" value="Chromosome 17"/>
</dbReference>
<feature type="region of interest" description="Disordered" evidence="8">
    <location>
        <begin position="1656"/>
        <end position="2019"/>
    </location>
</feature>
<dbReference type="InterPro" id="IPR043128">
    <property type="entry name" value="Rev_trsase/Diguanyl_cyclase"/>
</dbReference>
<dbReference type="Pfam" id="PF17921">
    <property type="entry name" value="Integrase_H2C2"/>
    <property type="match status" value="1"/>
</dbReference>
<feature type="region of interest" description="Disordered" evidence="8">
    <location>
        <begin position="1239"/>
        <end position="1263"/>
    </location>
</feature>
<keyword evidence="3" id="KW-0548">Nucleotidyltransferase</keyword>
<feature type="region of interest" description="Disordered" evidence="8">
    <location>
        <begin position="2184"/>
        <end position="2257"/>
    </location>
</feature>
<feature type="compositionally biased region" description="Low complexity" evidence="8">
    <location>
        <begin position="1529"/>
        <end position="1548"/>
    </location>
</feature>
<dbReference type="InterPro" id="IPR043502">
    <property type="entry name" value="DNA/RNA_pol_sf"/>
</dbReference>
<dbReference type="PANTHER" id="PTHR47644:SF1">
    <property type="entry name" value="PDZ DOMAIN-CONTAINING PROTEIN"/>
    <property type="match status" value="1"/>
</dbReference>
<dbReference type="InterPro" id="IPR001849">
    <property type="entry name" value="PH_domain"/>
</dbReference>
<dbReference type="PROSITE" id="PS50994">
    <property type="entry name" value="INTEGRASE"/>
    <property type="match status" value="1"/>
</dbReference>
<evidence type="ECO:0000259" key="12">
    <source>
        <dbReference type="PROSITE" id="PS50994"/>
    </source>
</evidence>
<feature type="compositionally biased region" description="Polar residues" evidence="8">
    <location>
        <begin position="1247"/>
        <end position="1256"/>
    </location>
</feature>
<dbReference type="Gene3D" id="3.30.70.270">
    <property type="match status" value="2"/>
</dbReference>
<dbReference type="GO" id="GO:0003676">
    <property type="term" value="F:nucleic acid binding"/>
    <property type="evidence" value="ECO:0007669"/>
    <property type="project" value="InterPro"/>
</dbReference>
<evidence type="ECO:0000256" key="6">
    <source>
        <dbReference type="ARBA" id="ARBA00022801"/>
    </source>
</evidence>
<feature type="compositionally biased region" description="Polar residues" evidence="8">
    <location>
        <begin position="1975"/>
        <end position="1989"/>
    </location>
</feature>
<dbReference type="FunFam" id="3.10.10.10:FF:000007">
    <property type="entry name" value="Retrovirus-related Pol polyprotein from transposon 17.6-like Protein"/>
    <property type="match status" value="1"/>
</dbReference>
<feature type="domain" description="Integrase catalytic" evidence="12">
    <location>
        <begin position="633"/>
        <end position="711"/>
    </location>
</feature>
<feature type="compositionally biased region" description="Basic and acidic residues" evidence="8">
    <location>
        <begin position="1864"/>
        <end position="1894"/>
    </location>
</feature>
<dbReference type="InterPro" id="IPR011993">
    <property type="entry name" value="PH-like_dom_sf"/>
</dbReference>
<feature type="domain" description="Reverse transcriptase" evidence="11">
    <location>
        <begin position="112"/>
        <end position="290"/>
    </location>
</feature>
<dbReference type="InterPro" id="IPR012337">
    <property type="entry name" value="RNaseH-like_sf"/>
</dbReference>